<proteinExistence type="predicted"/>
<dbReference type="EMBL" id="BMWD01000057">
    <property type="protein sequence ID" value="GGX99096.1"/>
    <property type="molecule type" value="Genomic_DNA"/>
</dbReference>
<sequence length="148" mass="15812">MTSEDTSMDRDELHALTMRAIGAALNLNAREASDALAEIGTRGRAPAIYGACCAFAEVGRTALVKLYGEQVPDLNRGDMWAMHVLDPNKADPYETFAARFIVAYANDDKPQTLALFNASIAAGPDDHVCSVSQLLITAAQLTHTASEA</sequence>
<name>A0A918NVV2_9ACTN</name>
<reference evidence="1" key="1">
    <citation type="journal article" date="2014" name="Int. J. Syst. Evol. Microbiol.">
        <title>Complete genome sequence of Corynebacterium casei LMG S-19264T (=DSM 44701T), isolated from a smear-ripened cheese.</title>
        <authorList>
            <consortium name="US DOE Joint Genome Institute (JGI-PGF)"/>
            <person name="Walter F."/>
            <person name="Albersmeier A."/>
            <person name="Kalinowski J."/>
            <person name="Ruckert C."/>
        </authorList>
    </citation>
    <scope>NUCLEOTIDE SEQUENCE</scope>
    <source>
        <strain evidence="1">JCM 4956</strain>
    </source>
</reference>
<dbReference type="RefSeq" id="WP_190040269.1">
    <property type="nucleotide sequence ID" value="NZ_BMWD01000057.1"/>
</dbReference>
<organism evidence="1 2">
    <name type="scientific">Streptomyces fructofermentans</name>
    <dbReference type="NCBI Taxonomy" id="152141"/>
    <lineage>
        <taxon>Bacteria</taxon>
        <taxon>Bacillati</taxon>
        <taxon>Actinomycetota</taxon>
        <taxon>Actinomycetes</taxon>
        <taxon>Kitasatosporales</taxon>
        <taxon>Streptomycetaceae</taxon>
        <taxon>Streptomyces</taxon>
    </lineage>
</organism>
<evidence type="ECO:0000313" key="1">
    <source>
        <dbReference type="EMBL" id="GGX99096.1"/>
    </source>
</evidence>
<evidence type="ECO:0000313" key="2">
    <source>
        <dbReference type="Proteomes" id="UP000645555"/>
    </source>
</evidence>
<comment type="caution">
    <text evidence="1">The sequence shown here is derived from an EMBL/GenBank/DDBJ whole genome shotgun (WGS) entry which is preliminary data.</text>
</comment>
<accession>A0A918NVV2</accession>
<keyword evidence="2" id="KW-1185">Reference proteome</keyword>
<gene>
    <name evidence="1" type="ORF">GCM10010515_76580</name>
</gene>
<reference evidence="1" key="2">
    <citation type="submission" date="2020-09" db="EMBL/GenBank/DDBJ databases">
        <authorList>
            <person name="Sun Q."/>
            <person name="Ohkuma M."/>
        </authorList>
    </citation>
    <scope>NUCLEOTIDE SEQUENCE</scope>
    <source>
        <strain evidence="1">JCM 4956</strain>
    </source>
</reference>
<protein>
    <submittedName>
        <fullName evidence="1">Uncharacterized protein</fullName>
    </submittedName>
</protein>
<dbReference type="Proteomes" id="UP000645555">
    <property type="component" value="Unassembled WGS sequence"/>
</dbReference>
<dbReference type="AlphaFoldDB" id="A0A918NVV2"/>